<comment type="caution">
    <text evidence="1">The sequence shown here is derived from an EMBL/GenBank/DDBJ whole genome shotgun (WGS) entry which is preliminary data.</text>
</comment>
<proteinExistence type="predicted"/>
<name>A0A7J5TVP9_9BACT</name>
<evidence type="ECO:0000313" key="1">
    <source>
        <dbReference type="EMBL" id="KAB7728157.1"/>
    </source>
</evidence>
<dbReference type="RefSeq" id="WP_152126103.1">
    <property type="nucleotide sequence ID" value="NZ_WELI01000009.1"/>
</dbReference>
<dbReference type="AlphaFoldDB" id="A0A7J5TVP9"/>
<reference evidence="1 2" key="1">
    <citation type="submission" date="2019-10" db="EMBL/GenBank/DDBJ databases">
        <title>Rudanella paleaurantiibacter sp. nov., isolated from sludge.</title>
        <authorList>
            <person name="Xu S.Q."/>
        </authorList>
    </citation>
    <scope>NUCLEOTIDE SEQUENCE [LARGE SCALE GENOMIC DNA]</scope>
    <source>
        <strain evidence="1 2">HX-22-17</strain>
    </source>
</reference>
<sequence length="95" mass="10484">MTTMNDDYTEFQAALCSETRKDLRADGVLLVSVVRGEQVMTQVSQDGVELGEMIGIIHLLARQVNAHLARVGLNPAFTFNVNDTKFFTPISPSKN</sequence>
<dbReference type="Proteomes" id="UP000488299">
    <property type="component" value="Unassembled WGS sequence"/>
</dbReference>
<gene>
    <name evidence="1" type="ORF">F5984_20645</name>
</gene>
<accession>A0A7J5TVP9</accession>
<organism evidence="1 2">
    <name type="scientific">Rudanella paleaurantiibacter</name>
    <dbReference type="NCBI Taxonomy" id="2614655"/>
    <lineage>
        <taxon>Bacteria</taxon>
        <taxon>Pseudomonadati</taxon>
        <taxon>Bacteroidota</taxon>
        <taxon>Cytophagia</taxon>
        <taxon>Cytophagales</taxon>
        <taxon>Cytophagaceae</taxon>
        <taxon>Rudanella</taxon>
    </lineage>
</organism>
<dbReference type="EMBL" id="WELI01000009">
    <property type="protein sequence ID" value="KAB7728157.1"/>
    <property type="molecule type" value="Genomic_DNA"/>
</dbReference>
<evidence type="ECO:0000313" key="2">
    <source>
        <dbReference type="Proteomes" id="UP000488299"/>
    </source>
</evidence>
<protein>
    <submittedName>
        <fullName evidence="1">Uncharacterized protein</fullName>
    </submittedName>
</protein>
<keyword evidence="2" id="KW-1185">Reference proteome</keyword>